<organism evidence="1 2">
    <name type="scientific">Melastoma candidum</name>
    <dbReference type="NCBI Taxonomy" id="119954"/>
    <lineage>
        <taxon>Eukaryota</taxon>
        <taxon>Viridiplantae</taxon>
        <taxon>Streptophyta</taxon>
        <taxon>Embryophyta</taxon>
        <taxon>Tracheophyta</taxon>
        <taxon>Spermatophyta</taxon>
        <taxon>Magnoliopsida</taxon>
        <taxon>eudicotyledons</taxon>
        <taxon>Gunneridae</taxon>
        <taxon>Pentapetalae</taxon>
        <taxon>rosids</taxon>
        <taxon>malvids</taxon>
        <taxon>Myrtales</taxon>
        <taxon>Melastomataceae</taxon>
        <taxon>Melastomatoideae</taxon>
        <taxon>Melastomateae</taxon>
        <taxon>Melastoma</taxon>
    </lineage>
</organism>
<sequence length="118" mass="12688">MKALLLSFLVFSLLLFLSLSSSSRTESGSKTPVAMGGDDQASPGDHRHSPSKEEASWDDIGMENGGEAVAVVLPEEEDEQEEEEGVGFVEGRRMIIQNNDYPGTGANNRHDPKPPTTG</sequence>
<dbReference type="Proteomes" id="UP001057402">
    <property type="component" value="Chromosome 3"/>
</dbReference>
<proteinExistence type="predicted"/>
<comment type="caution">
    <text evidence="1">The sequence shown here is derived from an EMBL/GenBank/DDBJ whole genome shotgun (WGS) entry which is preliminary data.</text>
</comment>
<reference evidence="2" key="1">
    <citation type="journal article" date="2023" name="Front. Plant Sci.">
        <title>Chromosomal-level genome assembly of Melastoma candidum provides insights into trichome evolution.</title>
        <authorList>
            <person name="Zhong Y."/>
            <person name="Wu W."/>
            <person name="Sun C."/>
            <person name="Zou P."/>
            <person name="Liu Y."/>
            <person name="Dai S."/>
            <person name="Zhou R."/>
        </authorList>
    </citation>
    <scope>NUCLEOTIDE SEQUENCE [LARGE SCALE GENOMIC DNA]</scope>
</reference>
<evidence type="ECO:0000313" key="2">
    <source>
        <dbReference type="Proteomes" id="UP001057402"/>
    </source>
</evidence>
<accession>A0ACB9RRY1</accession>
<gene>
    <name evidence="1" type="ORF">MLD38_007654</name>
</gene>
<protein>
    <submittedName>
        <fullName evidence="1">Uncharacterized protein</fullName>
    </submittedName>
</protein>
<keyword evidence="2" id="KW-1185">Reference proteome</keyword>
<evidence type="ECO:0000313" key="1">
    <source>
        <dbReference type="EMBL" id="KAI4381594.1"/>
    </source>
</evidence>
<name>A0ACB9RRY1_9MYRT</name>
<dbReference type="EMBL" id="CM042882">
    <property type="protein sequence ID" value="KAI4381594.1"/>
    <property type="molecule type" value="Genomic_DNA"/>
</dbReference>